<protein>
    <submittedName>
        <fullName evidence="1">Uncharacterized protein</fullName>
    </submittedName>
</protein>
<gene>
    <name evidence="1" type="primary">g554</name>
    <name evidence="1" type="ORF">NpPPO83_00000554</name>
</gene>
<evidence type="ECO:0000313" key="2">
    <source>
        <dbReference type="Proteomes" id="UP001165186"/>
    </source>
</evidence>
<keyword evidence="2" id="KW-1185">Reference proteome</keyword>
<sequence length="195" mass="21385">MSFLHIKFLLMNALLGLGAALLKPPQLGKEIPYLPQTTLVKRIDNTRASFYACDDANWGGRCQWFQAPVGECLNMPILLQDQISSFGPDLGYTCSAYIDTNCQPDGDSVKSYQYPGVADLKKEASQWNDRISSVKCVLTNPQDSSVPEAAPPDVVTSTTLSTFLYTCSTVTVDPRATYALGKRWGENDDGTDLCQ</sequence>
<accession>A0ACB5RXS8</accession>
<name>A0ACB5RXS8_9PEZI</name>
<organism evidence="1 2">
    <name type="scientific">Neofusicoccum parvum</name>
    <dbReference type="NCBI Taxonomy" id="310453"/>
    <lineage>
        <taxon>Eukaryota</taxon>
        <taxon>Fungi</taxon>
        <taxon>Dikarya</taxon>
        <taxon>Ascomycota</taxon>
        <taxon>Pezizomycotina</taxon>
        <taxon>Dothideomycetes</taxon>
        <taxon>Dothideomycetes incertae sedis</taxon>
        <taxon>Botryosphaeriales</taxon>
        <taxon>Botryosphaeriaceae</taxon>
        <taxon>Neofusicoccum</taxon>
    </lineage>
</organism>
<comment type="caution">
    <text evidence="1">The sequence shown here is derived from an EMBL/GenBank/DDBJ whole genome shotgun (WGS) entry which is preliminary data.</text>
</comment>
<dbReference type="Proteomes" id="UP001165186">
    <property type="component" value="Unassembled WGS sequence"/>
</dbReference>
<reference evidence="1" key="1">
    <citation type="submission" date="2024-09" db="EMBL/GenBank/DDBJ databases">
        <title>Draft Genome Sequences of Neofusicoccum parvum.</title>
        <authorList>
            <person name="Ashida A."/>
            <person name="Camagna M."/>
            <person name="Tanaka A."/>
            <person name="Takemoto D."/>
        </authorList>
    </citation>
    <scope>NUCLEOTIDE SEQUENCE</scope>
    <source>
        <strain evidence="1">PPO83</strain>
    </source>
</reference>
<evidence type="ECO:0000313" key="1">
    <source>
        <dbReference type="EMBL" id="GME25319.1"/>
    </source>
</evidence>
<dbReference type="EMBL" id="BSXG01000019">
    <property type="protein sequence ID" value="GME25319.1"/>
    <property type="molecule type" value="Genomic_DNA"/>
</dbReference>
<proteinExistence type="predicted"/>